<dbReference type="PANTHER" id="PTHR42813:SF2">
    <property type="entry name" value="DEHYDROGENASE, ZINC-CONTAINING, PUTATIVE (AFU_ORTHOLOGUE AFUA_2G02810)-RELATED"/>
    <property type="match status" value="1"/>
</dbReference>
<keyword evidence="4" id="KW-0560">Oxidoreductase</keyword>
<dbReference type="CDD" id="cd08284">
    <property type="entry name" value="FDH_like_2"/>
    <property type="match status" value="1"/>
</dbReference>
<dbReference type="SUPFAM" id="SSF50129">
    <property type="entry name" value="GroES-like"/>
    <property type="match status" value="1"/>
</dbReference>
<dbReference type="InterPro" id="IPR013154">
    <property type="entry name" value="ADH-like_N"/>
</dbReference>
<name>A0A1T3CQV8_9HYPO</name>
<evidence type="ECO:0000313" key="8">
    <source>
        <dbReference type="EMBL" id="OPB43470.1"/>
    </source>
</evidence>
<dbReference type="EMBL" id="LVVK01000009">
    <property type="protein sequence ID" value="OPB43470.1"/>
    <property type="molecule type" value="Genomic_DNA"/>
</dbReference>
<dbReference type="PROSITE" id="PS00059">
    <property type="entry name" value="ADH_ZINC"/>
    <property type="match status" value="1"/>
</dbReference>
<evidence type="ECO:0000259" key="7">
    <source>
        <dbReference type="Pfam" id="PF08240"/>
    </source>
</evidence>
<comment type="similarity">
    <text evidence="5">Belongs to the zinc-containing alcohol dehydrogenase family.</text>
</comment>
<dbReference type="InterPro" id="IPR011032">
    <property type="entry name" value="GroES-like_sf"/>
</dbReference>
<gene>
    <name evidence="8" type="ORF">A0O28_0106610</name>
</gene>
<dbReference type="Pfam" id="PF00107">
    <property type="entry name" value="ADH_zinc_N"/>
    <property type="match status" value="1"/>
</dbReference>
<keyword evidence="3 5" id="KW-0862">Zinc</keyword>
<keyword evidence="9" id="KW-1185">Reference proteome</keyword>
<keyword evidence="2 5" id="KW-0479">Metal-binding</keyword>
<comment type="cofactor">
    <cofactor evidence="1 5">
        <name>Zn(2+)</name>
        <dbReference type="ChEBI" id="CHEBI:29105"/>
    </cofactor>
</comment>
<evidence type="ECO:0000256" key="4">
    <source>
        <dbReference type="ARBA" id="ARBA00023002"/>
    </source>
</evidence>
<proteinExistence type="inferred from homology"/>
<dbReference type="InterPro" id="IPR036291">
    <property type="entry name" value="NAD(P)-bd_dom_sf"/>
</dbReference>
<dbReference type="Gene3D" id="3.40.50.720">
    <property type="entry name" value="NAD(P)-binding Rossmann-like Domain"/>
    <property type="match status" value="1"/>
</dbReference>
<evidence type="ECO:0000313" key="9">
    <source>
        <dbReference type="Proteomes" id="UP000191004"/>
    </source>
</evidence>
<evidence type="ECO:0000256" key="2">
    <source>
        <dbReference type="ARBA" id="ARBA00022723"/>
    </source>
</evidence>
<feature type="domain" description="Alcohol dehydrogenase-like C-terminal" evidence="6">
    <location>
        <begin position="184"/>
        <end position="312"/>
    </location>
</feature>
<evidence type="ECO:0000256" key="5">
    <source>
        <dbReference type="RuleBase" id="RU361277"/>
    </source>
</evidence>
<dbReference type="AlphaFoldDB" id="A0A1T3CQV8"/>
<dbReference type="InterPro" id="IPR002328">
    <property type="entry name" value="ADH_Zn_CS"/>
</dbReference>
<dbReference type="SUPFAM" id="SSF51735">
    <property type="entry name" value="NAD(P)-binding Rossmann-fold domains"/>
    <property type="match status" value="1"/>
</dbReference>
<comment type="caution">
    <text evidence="8">The sequence shown here is derived from an EMBL/GenBank/DDBJ whole genome shotgun (WGS) entry which is preliminary data.</text>
</comment>
<dbReference type="GO" id="GO:0016491">
    <property type="term" value="F:oxidoreductase activity"/>
    <property type="evidence" value="ECO:0007669"/>
    <property type="project" value="UniProtKB-KW"/>
</dbReference>
<sequence>MATMRAVVFNGKYDVSVEDRPLPQIEDPRDIIVKVQYAGLCGTELHMYRGHHEVPRGFILGHEFSGTVTQVGDDIKLFNVGDKITCPFSIQCGECFYCTRGLTSRCVKVSLIGTTALDGAQAEYVRIPLADSTAVLAPPEIDEKLLVLMADILPTGYFAASNGYALLKDTERKDAVVAVVGCGPVGLCAIVSALQFKPKHLFAIDSIPDRLERAKQLGAEPLNFATDLEGLKKRVFEVTEGRGIDVALEIVGQSPALRLAFDILRPWGVISSIGVHYGEVPWTGNEAYHKNLRLQMGRCPVRAVFPPALEVLKKTQHLLGFMCDNIISIEDAEEAYKQFEKGKIQKVIFAFGDDVPRKRLSVP</sequence>
<protein>
    <submittedName>
        <fullName evidence="8">Zinc containing alcohol dehydrogenase superfamily</fullName>
    </submittedName>
</protein>
<dbReference type="GO" id="GO:0008270">
    <property type="term" value="F:zinc ion binding"/>
    <property type="evidence" value="ECO:0007669"/>
    <property type="project" value="InterPro"/>
</dbReference>
<dbReference type="PANTHER" id="PTHR42813">
    <property type="entry name" value="ZINC-TYPE ALCOHOL DEHYDROGENASE-LIKE"/>
    <property type="match status" value="1"/>
</dbReference>
<dbReference type="Pfam" id="PF08240">
    <property type="entry name" value="ADH_N"/>
    <property type="match status" value="1"/>
</dbReference>
<evidence type="ECO:0000259" key="6">
    <source>
        <dbReference type="Pfam" id="PF00107"/>
    </source>
</evidence>
<feature type="domain" description="Alcohol dehydrogenase-like N-terminal" evidence="7">
    <location>
        <begin position="28"/>
        <end position="129"/>
    </location>
</feature>
<reference evidence="8 9" key="1">
    <citation type="submission" date="2016-04" db="EMBL/GenBank/DDBJ databases">
        <title>Multiple horizontal gene transfer events from other fungi enriched the ability of the initially mycotrophic fungus Trichoderma (Ascomycota) to feed on dead plant biomass.</title>
        <authorList>
            <person name="Atanasova L."/>
            <person name="Chenthamara K."/>
            <person name="Zhang J."/>
            <person name="Grujic M."/>
            <person name="Henrissat B."/>
            <person name="Kuo A."/>
            <person name="Aertz A."/>
            <person name="Salamov A."/>
            <person name="Lipzen A."/>
            <person name="Labutti K."/>
            <person name="Barry K."/>
            <person name="Miao Y."/>
            <person name="Rahimi M.J."/>
            <person name="Shen Q."/>
            <person name="Grigoriev I.V."/>
            <person name="Kubicek C.P."/>
            <person name="Druzhinina I.S."/>
        </authorList>
    </citation>
    <scope>NUCLEOTIDE SEQUENCE [LARGE SCALE GENOMIC DNA]</scope>
    <source>
        <strain evidence="8 9">NJAU 4742</strain>
    </source>
</reference>
<accession>A0A1T3CQV8</accession>
<evidence type="ECO:0000256" key="3">
    <source>
        <dbReference type="ARBA" id="ARBA00022833"/>
    </source>
</evidence>
<organism evidence="8 9">
    <name type="scientific">Trichoderma guizhouense</name>
    <dbReference type="NCBI Taxonomy" id="1491466"/>
    <lineage>
        <taxon>Eukaryota</taxon>
        <taxon>Fungi</taxon>
        <taxon>Dikarya</taxon>
        <taxon>Ascomycota</taxon>
        <taxon>Pezizomycotina</taxon>
        <taxon>Sordariomycetes</taxon>
        <taxon>Hypocreomycetidae</taxon>
        <taxon>Hypocreales</taxon>
        <taxon>Hypocreaceae</taxon>
        <taxon>Trichoderma</taxon>
    </lineage>
</organism>
<evidence type="ECO:0000256" key="1">
    <source>
        <dbReference type="ARBA" id="ARBA00001947"/>
    </source>
</evidence>
<dbReference type="Proteomes" id="UP000191004">
    <property type="component" value="Unassembled WGS sequence"/>
</dbReference>
<dbReference type="OrthoDB" id="442947at2759"/>
<dbReference type="InterPro" id="IPR013149">
    <property type="entry name" value="ADH-like_C"/>
</dbReference>
<dbReference type="Gene3D" id="3.90.180.10">
    <property type="entry name" value="Medium-chain alcohol dehydrogenases, catalytic domain"/>
    <property type="match status" value="1"/>
</dbReference>